<dbReference type="Pfam" id="PF10670">
    <property type="entry name" value="DUF4198"/>
    <property type="match status" value="1"/>
</dbReference>
<protein>
    <submittedName>
        <fullName evidence="2">Cobalt/nickel transport protein</fullName>
    </submittedName>
</protein>
<accession>A0A366FHI5</accession>
<dbReference type="AlphaFoldDB" id="A0A366FHI5"/>
<keyword evidence="3" id="KW-1185">Reference proteome</keyword>
<dbReference type="InterPro" id="IPR019613">
    <property type="entry name" value="DUF4198"/>
</dbReference>
<organism evidence="2 3">
    <name type="scientific">Roseiarcus fermentans</name>
    <dbReference type="NCBI Taxonomy" id="1473586"/>
    <lineage>
        <taxon>Bacteria</taxon>
        <taxon>Pseudomonadati</taxon>
        <taxon>Pseudomonadota</taxon>
        <taxon>Alphaproteobacteria</taxon>
        <taxon>Hyphomicrobiales</taxon>
        <taxon>Roseiarcaceae</taxon>
        <taxon>Roseiarcus</taxon>
    </lineage>
</organism>
<evidence type="ECO:0000256" key="1">
    <source>
        <dbReference type="SAM" id="SignalP"/>
    </source>
</evidence>
<keyword evidence="1" id="KW-0732">Signal</keyword>
<comment type="caution">
    <text evidence="2">The sequence shown here is derived from an EMBL/GenBank/DDBJ whole genome shotgun (WGS) entry which is preliminary data.</text>
</comment>
<dbReference type="OrthoDB" id="9780723at2"/>
<dbReference type="Proteomes" id="UP000253529">
    <property type="component" value="Unassembled WGS sequence"/>
</dbReference>
<dbReference type="RefSeq" id="WP_113889629.1">
    <property type="nucleotide sequence ID" value="NZ_QNRK01000012.1"/>
</dbReference>
<evidence type="ECO:0000313" key="3">
    <source>
        <dbReference type="Proteomes" id="UP000253529"/>
    </source>
</evidence>
<feature type="chain" id="PRO_5016899891" evidence="1">
    <location>
        <begin position="24"/>
        <end position="265"/>
    </location>
</feature>
<gene>
    <name evidence="2" type="ORF">DFR50_112154</name>
</gene>
<feature type="signal peptide" evidence="1">
    <location>
        <begin position="1"/>
        <end position="23"/>
    </location>
</feature>
<proteinExistence type="predicted"/>
<reference evidence="2 3" key="1">
    <citation type="submission" date="2018-06" db="EMBL/GenBank/DDBJ databases">
        <title>Genomic Encyclopedia of Type Strains, Phase IV (KMG-IV): sequencing the most valuable type-strain genomes for metagenomic binning, comparative biology and taxonomic classification.</title>
        <authorList>
            <person name="Goeker M."/>
        </authorList>
    </citation>
    <scope>NUCLEOTIDE SEQUENCE [LARGE SCALE GENOMIC DNA]</scope>
    <source>
        <strain evidence="2 3">DSM 24875</strain>
    </source>
</reference>
<sequence length="265" mass="28951">MKHLKTMLAAAAIAGAAALPAEAHFQLIYTPNANLEKPGEIPILLLFWHPFENGHAMDMAKPNQFFVVTKDNKRTDLIDKLTPVTFKGKENSAAAWQTKFPVRALGDYIFVLDPAPYWEPTENHFIHQITKAYVNLGEAPTNWDQPVGLPTEIVPLNKPTAIVAGSTFSGRVLTDGKPAADTEIEVEYLAAEPDLATLTPKKPTVSPPPGGTLVVHTDSNGVFTFGIPKAGYWGFSAVDAGPNKKFKDKDQEEDAVIWIHANDLK</sequence>
<evidence type="ECO:0000313" key="2">
    <source>
        <dbReference type="EMBL" id="RBP13179.1"/>
    </source>
</evidence>
<dbReference type="EMBL" id="QNRK01000012">
    <property type="protein sequence ID" value="RBP13179.1"/>
    <property type="molecule type" value="Genomic_DNA"/>
</dbReference>
<name>A0A366FHI5_9HYPH</name>